<dbReference type="GO" id="GO:0046961">
    <property type="term" value="F:proton-transporting ATPase activity, rotational mechanism"/>
    <property type="evidence" value="ECO:0007669"/>
    <property type="project" value="InterPro"/>
</dbReference>
<feature type="transmembrane region" description="Helical" evidence="9">
    <location>
        <begin position="26"/>
        <end position="46"/>
    </location>
</feature>
<organism evidence="10 11">
    <name type="scientific">Halteria grandinella</name>
    <dbReference type="NCBI Taxonomy" id="5974"/>
    <lineage>
        <taxon>Eukaryota</taxon>
        <taxon>Sar</taxon>
        <taxon>Alveolata</taxon>
        <taxon>Ciliophora</taxon>
        <taxon>Intramacronucleata</taxon>
        <taxon>Spirotrichea</taxon>
        <taxon>Stichotrichia</taxon>
        <taxon>Sporadotrichida</taxon>
        <taxon>Halteriidae</taxon>
        <taxon>Halteria</taxon>
    </lineage>
</organism>
<evidence type="ECO:0000256" key="5">
    <source>
        <dbReference type="ARBA" id="ARBA00022781"/>
    </source>
</evidence>
<dbReference type="Proteomes" id="UP000785679">
    <property type="component" value="Unassembled WGS sequence"/>
</dbReference>
<evidence type="ECO:0000256" key="8">
    <source>
        <dbReference type="ARBA" id="ARBA00023136"/>
    </source>
</evidence>
<accession>A0A8J8SVH3</accession>
<evidence type="ECO:0000256" key="9">
    <source>
        <dbReference type="SAM" id="Phobius"/>
    </source>
</evidence>
<keyword evidence="11" id="KW-1185">Reference proteome</keyword>
<comment type="caution">
    <text evidence="10">The sequence shown here is derived from an EMBL/GenBank/DDBJ whole genome shotgun (WGS) entry which is preliminary data.</text>
</comment>
<dbReference type="GO" id="GO:0033179">
    <property type="term" value="C:proton-transporting V-type ATPase, V0 domain"/>
    <property type="evidence" value="ECO:0007669"/>
    <property type="project" value="InterPro"/>
</dbReference>
<reference evidence="10" key="1">
    <citation type="submission" date="2019-06" db="EMBL/GenBank/DDBJ databases">
        <authorList>
            <person name="Zheng W."/>
        </authorList>
    </citation>
    <scope>NUCLEOTIDE SEQUENCE</scope>
    <source>
        <strain evidence="10">QDHG01</strain>
    </source>
</reference>
<keyword evidence="5" id="KW-0375">Hydrogen ion transport</keyword>
<keyword evidence="8 9" id="KW-0472">Membrane</keyword>
<evidence type="ECO:0000256" key="1">
    <source>
        <dbReference type="ARBA" id="ARBA00004141"/>
    </source>
</evidence>
<dbReference type="OrthoDB" id="1508846at2759"/>
<keyword evidence="6 9" id="KW-1133">Transmembrane helix</keyword>
<keyword evidence="7" id="KW-0406">Ion transport</keyword>
<evidence type="ECO:0000313" key="11">
    <source>
        <dbReference type="Proteomes" id="UP000785679"/>
    </source>
</evidence>
<feature type="transmembrane region" description="Helical" evidence="9">
    <location>
        <begin position="66"/>
        <end position="89"/>
    </location>
</feature>
<comment type="similarity">
    <text evidence="2">Belongs to the V-ATPase e1/e2 subunit family.</text>
</comment>
<dbReference type="InterPro" id="IPR008389">
    <property type="entry name" value="ATPase_V0-cplx_e1/e2_su"/>
</dbReference>
<name>A0A8J8SVH3_HALGN</name>
<evidence type="ECO:0000256" key="7">
    <source>
        <dbReference type="ARBA" id="ARBA00023065"/>
    </source>
</evidence>
<protein>
    <submittedName>
        <fullName evidence="10">Uncharacterized protein</fullName>
    </submittedName>
</protein>
<dbReference type="Pfam" id="PF05493">
    <property type="entry name" value="ATP_synt_H"/>
    <property type="match status" value="1"/>
</dbReference>
<evidence type="ECO:0000313" key="10">
    <source>
        <dbReference type="EMBL" id="TNV71811.1"/>
    </source>
</evidence>
<dbReference type="AlphaFoldDB" id="A0A8J8SVH3"/>
<proteinExistence type="inferred from homology"/>
<evidence type="ECO:0000256" key="2">
    <source>
        <dbReference type="ARBA" id="ARBA00008328"/>
    </source>
</evidence>
<evidence type="ECO:0000256" key="6">
    <source>
        <dbReference type="ARBA" id="ARBA00022989"/>
    </source>
</evidence>
<comment type="subcellular location">
    <subcellularLocation>
        <location evidence="1">Membrane</location>
        <topology evidence="1">Multi-pass membrane protein</topology>
    </subcellularLocation>
</comment>
<evidence type="ECO:0000256" key="4">
    <source>
        <dbReference type="ARBA" id="ARBA00022692"/>
    </source>
</evidence>
<sequence>MEESKAKVCIINQQNLSMGVQAGTGIFFGSLGFLGATVLFAIFLAIYVRQRTKDQTMKSDNAKMTFWLVILAGILMWTMWICAFMHQMYPLTRPTVPKPVYRVSCYYDALCKDVGAEVCNNELDGYMMNGADCIRKA</sequence>
<evidence type="ECO:0000256" key="3">
    <source>
        <dbReference type="ARBA" id="ARBA00022448"/>
    </source>
</evidence>
<keyword evidence="4 9" id="KW-0812">Transmembrane</keyword>
<gene>
    <name evidence="10" type="ORF">FGO68_gene9889</name>
</gene>
<keyword evidence="3" id="KW-0813">Transport</keyword>
<dbReference type="EMBL" id="RRYP01027093">
    <property type="protein sequence ID" value="TNV71811.1"/>
    <property type="molecule type" value="Genomic_DNA"/>
</dbReference>